<dbReference type="Gene3D" id="1.10.510.10">
    <property type="entry name" value="Transferase(Phosphotransferase) domain 1"/>
    <property type="match status" value="1"/>
</dbReference>
<evidence type="ECO:0000313" key="9">
    <source>
        <dbReference type="EMBL" id="JAP91521.1"/>
    </source>
</evidence>
<sequence length="617" mass="70852">QIEIDLGALLFEAQNNEIAQIFANEIGKVEKEVFQADFARKASENEVLAENRAVEEENEKELENARIEGQKLKNEPLHLEEEAEEESLQTSKSESFFADPIAILKEQLDNLDQLYPEMEERQKTLLRENLTAQLQQKLKNMEVSDDNILISKNENENKAENEVQANADQANVIVQENESSTKQQTEPFPRTNPANSSFTFAIQLFNGQIRAEIPLLPVCAFAQLAQAQQFDQDEQLELIVKKINQLKERPLLERLYQERGDSTVSQLISDIDSFQEIAELQQTQTLIIKQFAEGVRTGAALPEQIFTPGECVLQRYFIVKQCGEATFSNCYEALDRILGKKCCIKVIKEEKEFLDQSIDEIRLLELVKKHGGHESNLVTVLDYFYFRERLMIVFPLLGNDLYMHQKLRQQKKLPNDYTTNVIKEVAFQQLQALSKLHSLYLLHLDVKPENILLQEDFVGGLVKPVSTLVDLGSCSFVFDKIHQYIQSRSYRAPEIMLGCPYDQRADIWSLGCVLGEMITQKVLFPNYPLPTMLARMVGYFGPFKAQQIVAGRCSNRIFTAGLCVFDEDQLLIAENGLFEQWLFGDFEELDDEQLMLADFIRQMLRLDYEERPTAAML</sequence>
<reference evidence="9" key="1">
    <citation type="submission" date="2015-07" db="EMBL/GenBank/DDBJ databases">
        <title>Adaptation to a free-living lifestyle via gene acquisitions in the diplomonad Trepomonas sp. PC1.</title>
        <authorList>
            <person name="Xu F."/>
            <person name="Jerlstrom-Hultqvist J."/>
            <person name="Kolisko M."/>
            <person name="Simpson A.G.B."/>
            <person name="Roger A.J."/>
            <person name="Svard S.G."/>
            <person name="Andersson J.O."/>
        </authorList>
    </citation>
    <scope>NUCLEOTIDE SEQUENCE</scope>
    <source>
        <strain evidence="9">PC1</strain>
    </source>
</reference>
<dbReference type="GO" id="GO:0004674">
    <property type="term" value="F:protein serine/threonine kinase activity"/>
    <property type="evidence" value="ECO:0007669"/>
    <property type="project" value="UniProtKB-KW"/>
</dbReference>
<dbReference type="InterPro" id="IPR000719">
    <property type="entry name" value="Prot_kinase_dom"/>
</dbReference>
<dbReference type="SUPFAM" id="SSF56112">
    <property type="entry name" value="Protein kinase-like (PK-like)"/>
    <property type="match status" value="1"/>
</dbReference>
<feature type="domain" description="Protein kinase" evidence="8">
    <location>
        <begin position="316"/>
        <end position="617"/>
    </location>
</feature>
<keyword evidence="3" id="KW-0547">Nucleotide-binding</keyword>
<dbReference type="Gene3D" id="3.30.200.20">
    <property type="entry name" value="Phosphorylase Kinase, domain 1"/>
    <property type="match status" value="1"/>
</dbReference>
<keyword evidence="6" id="KW-0175">Coiled coil</keyword>
<evidence type="ECO:0000256" key="2">
    <source>
        <dbReference type="ARBA" id="ARBA00022679"/>
    </source>
</evidence>
<feature type="region of interest" description="Disordered" evidence="7">
    <location>
        <begin position="52"/>
        <end position="93"/>
    </location>
</feature>
<evidence type="ECO:0000256" key="4">
    <source>
        <dbReference type="ARBA" id="ARBA00022777"/>
    </source>
</evidence>
<evidence type="ECO:0000256" key="6">
    <source>
        <dbReference type="SAM" id="Coils"/>
    </source>
</evidence>
<feature type="compositionally biased region" description="Basic and acidic residues" evidence="7">
    <location>
        <begin position="61"/>
        <end position="80"/>
    </location>
</feature>
<evidence type="ECO:0000259" key="8">
    <source>
        <dbReference type="PROSITE" id="PS50011"/>
    </source>
</evidence>
<dbReference type="InterPro" id="IPR008271">
    <property type="entry name" value="Ser/Thr_kinase_AS"/>
</dbReference>
<organism evidence="9">
    <name type="scientific">Trepomonas sp. PC1</name>
    <dbReference type="NCBI Taxonomy" id="1076344"/>
    <lineage>
        <taxon>Eukaryota</taxon>
        <taxon>Metamonada</taxon>
        <taxon>Diplomonadida</taxon>
        <taxon>Hexamitidae</taxon>
        <taxon>Hexamitinae</taxon>
        <taxon>Trepomonas</taxon>
    </lineage>
</organism>
<evidence type="ECO:0000256" key="5">
    <source>
        <dbReference type="ARBA" id="ARBA00022840"/>
    </source>
</evidence>
<dbReference type="InterPro" id="IPR050494">
    <property type="entry name" value="Ser_Thr_dual-spec_kinase"/>
</dbReference>
<keyword evidence="5" id="KW-0067">ATP-binding</keyword>
<dbReference type="Pfam" id="PF00069">
    <property type="entry name" value="Pkinase"/>
    <property type="match status" value="1"/>
</dbReference>
<feature type="non-terminal residue" evidence="9">
    <location>
        <position position="1"/>
    </location>
</feature>
<feature type="non-terminal residue" evidence="9">
    <location>
        <position position="617"/>
    </location>
</feature>
<dbReference type="PROSITE" id="PS50011">
    <property type="entry name" value="PROTEIN_KINASE_DOM"/>
    <property type="match status" value="1"/>
</dbReference>
<dbReference type="PROSITE" id="PS00108">
    <property type="entry name" value="PROTEIN_KINASE_ST"/>
    <property type="match status" value="1"/>
</dbReference>
<protein>
    <submittedName>
        <fullName evidence="9">Kinase, CMGC DYRK</fullName>
    </submittedName>
</protein>
<dbReference type="AlphaFoldDB" id="A0A146K7I2"/>
<feature type="coiled-coil region" evidence="6">
    <location>
        <begin position="101"/>
        <end position="147"/>
    </location>
</feature>
<name>A0A146K7I2_9EUKA</name>
<evidence type="ECO:0000256" key="1">
    <source>
        <dbReference type="ARBA" id="ARBA00022527"/>
    </source>
</evidence>
<dbReference type="PANTHER" id="PTHR24058">
    <property type="entry name" value="DUAL SPECIFICITY PROTEIN KINASE"/>
    <property type="match status" value="1"/>
</dbReference>
<proteinExistence type="predicted"/>
<evidence type="ECO:0000256" key="7">
    <source>
        <dbReference type="SAM" id="MobiDB-lite"/>
    </source>
</evidence>
<keyword evidence="2" id="KW-0808">Transferase</keyword>
<accession>A0A146K7I2</accession>
<dbReference type="GO" id="GO:0005524">
    <property type="term" value="F:ATP binding"/>
    <property type="evidence" value="ECO:0007669"/>
    <property type="project" value="UniProtKB-KW"/>
</dbReference>
<dbReference type="PANTHER" id="PTHR24058:SF124">
    <property type="entry name" value="PROTEIN KINASE SUPERFAMILY PROTEIN"/>
    <property type="match status" value="1"/>
</dbReference>
<gene>
    <name evidence="9" type="ORF">TPC1_16844</name>
</gene>
<evidence type="ECO:0000256" key="3">
    <source>
        <dbReference type="ARBA" id="ARBA00022741"/>
    </source>
</evidence>
<dbReference type="EMBL" id="GDID01005085">
    <property type="protein sequence ID" value="JAP91521.1"/>
    <property type="molecule type" value="Transcribed_RNA"/>
</dbReference>
<dbReference type="InterPro" id="IPR011009">
    <property type="entry name" value="Kinase-like_dom_sf"/>
</dbReference>
<keyword evidence="1" id="KW-0723">Serine/threonine-protein kinase</keyword>
<dbReference type="SMART" id="SM00220">
    <property type="entry name" value="S_TKc"/>
    <property type="match status" value="1"/>
</dbReference>
<keyword evidence="4 9" id="KW-0418">Kinase</keyword>